<sequence>MPKTDSPAQVAWRKSSYSGGSNGGGTDCVETALLLDGRVAFRDSKDPGAGALLFSRTGMAAWLAGVKAGRFDGTGLG</sequence>
<evidence type="ECO:0000313" key="3">
    <source>
        <dbReference type="EMBL" id="RDG34480.1"/>
    </source>
</evidence>
<protein>
    <submittedName>
        <fullName evidence="3">DUF397 domain-containing protein</fullName>
    </submittedName>
</protein>
<feature type="region of interest" description="Disordered" evidence="1">
    <location>
        <begin position="1"/>
        <end position="25"/>
    </location>
</feature>
<reference evidence="3 4" key="1">
    <citation type="submission" date="2018-07" db="EMBL/GenBank/DDBJ databases">
        <title>Streptomyces species from bats.</title>
        <authorList>
            <person name="Dunlap C."/>
        </authorList>
    </citation>
    <scope>NUCLEOTIDE SEQUENCE [LARGE SCALE GENOMIC DNA]</scope>
    <source>
        <strain evidence="3 4">AC230</strain>
    </source>
</reference>
<dbReference type="Proteomes" id="UP000253741">
    <property type="component" value="Unassembled WGS sequence"/>
</dbReference>
<gene>
    <name evidence="3" type="ORF">DVH02_30445</name>
</gene>
<dbReference type="OrthoDB" id="4225390at2"/>
<accession>A0A370AY20</accession>
<evidence type="ECO:0000313" key="4">
    <source>
        <dbReference type="Proteomes" id="UP000253741"/>
    </source>
</evidence>
<dbReference type="EMBL" id="QQNA01000314">
    <property type="protein sequence ID" value="RDG34480.1"/>
    <property type="molecule type" value="Genomic_DNA"/>
</dbReference>
<dbReference type="AlphaFoldDB" id="A0A370AY20"/>
<comment type="caution">
    <text evidence="3">The sequence shown here is derived from an EMBL/GenBank/DDBJ whole genome shotgun (WGS) entry which is preliminary data.</text>
</comment>
<evidence type="ECO:0000256" key="1">
    <source>
        <dbReference type="SAM" id="MobiDB-lite"/>
    </source>
</evidence>
<keyword evidence="4" id="KW-1185">Reference proteome</keyword>
<proteinExistence type="predicted"/>
<dbReference type="InterPro" id="IPR007278">
    <property type="entry name" value="DUF397"/>
</dbReference>
<feature type="domain" description="DUF397" evidence="2">
    <location>
        <begin position="11"/>
        <end position="67"/>
    </location>
</feature>
<name>A0A370AY20_9ACTN</name>
<organism evidence="3 4">
    <name type="scientific">Streptomyces corynorhini</name>
    <dbReference type="NCBI Taxonomy" id="2282652"/>
    <lineage>
        <taxon>Bacteria</taxon>
        <taxon>Bacillati</taxon>
        <taxon>Actinomycetota</taxon>
        <taxon>Actinomycetes</taxon>
        <taxon>Kitasatosporales</taxon>
        <taxon>Streptomycetaceae</taxon>
        <taxon>Streptomyces</taxon>
    </lineage>
</organism>
<evidence type="ECO:0000259" key="2">
    <source>
        <dbReference type="Pfam" id="PF04149"/>
    </source>
</evidence>
<dbReference type="Pfam" id="PF04149">
    <property type="entry name" value="DUF397"/>
    <property type="match status" value="1"/>
</dbReference>